<accession>A0A5M6DHI4</accession>
<sequence>MYRNCALVCLCLGLPTVGRSAELTVPASTAYLQPDPAAAKVSPRGIRQWSDPGTTVCWYGEFREPGKLNATVTIEIPNGQTERLELTIAGTTHVAKVTGTGDDPIDADFGEFEIAESGYQQLTLKSDTKPGQNIGTVRSLKLSGPAVENAHFNLDPRRNASSVHLMYPVSDEVEISAFYCEVTAVEDPIWTFYMACGWHRGYFGMQVNSPTERRIIFSVWDSGNEAIDRDKVEDKDRVTLVDKGEDVYTGDFGNEGTGGHSHLKFSWKTGQKQRFLVTAEPEDETFTVYSGYYYRNDLNRWMLISSWKAPHEGGYLRRPHSFSENFVGANGNLRRKALYGNQWIRTSRGDWIELNEARFSHDPTGRENRRDRFMGVEKGDFFLSQGGFVEGFTEFGTAFARPKVGATPDEATLPPLPAAIQ</sequence>
<name>A0A5M6DHI4_9BACT</name>
<keyword evidence="4" id="KW-1185">Reference proteome</keyword>
<dbReference type="EMBL" id="VWOX01000002">
    <property type="protein sequence ID" value="KAA5545846.1"/>
    <property type="molecule type" value="Genomic_DNA"/>
</dbReference>
<evidence type="ECO:0000256" key="1">
    <source>
        <dbReference type="SAM" id="SignalP"/>
    </source>
</evidence>
<reference evidence="3 4" key="1">
    <citation type="submission" date="2019-08" db="EMBL/GenBank/DDBJ databases">
        <authorList>
            <person name="Dhanesh K."/>
            <person name="Kumar G."/>
            <person name="Sasikala C."/>
            <person name="Venkata Ramana C."/>
        </authorList>
    </citation>
    <scope>NUCLEOTIDE SEQUENCE [LARGE SCALE GENOMIC DNA]</scope>
    <source>
        <strain evidence="3 4">JC645</strain>
    </source>
</reference>
<evidence type="ECO:0000259" key="2">
    <source>
        <dbReference type="Pfam" id="PF16871"/>
    </source>
</evidence>
<dbReference type="Pfam" id="PF16871">
    <property type="entry name" value="DUF5077"/>
    <property type="match status" value="1"/>
</dbReference>
<proteinExistence type="predicted"/>
<evidence type="ECO:0000313" key="4">
    <source>
        <dbReference type="Proteomes" id="UP000324479"/>
    </source>
</evidence>
<dbReference type="AlphaFoldDB" id="A0A5M6DHI4"/>
<dbReference type="Proteomes" id="UP000324479">
    <property type="component" value="Unassembled WGS sequence"/>
</dbReference>
<dbReference type="InterPro" id="IPR021862">
    <property type="entry name" value="DUF3472"/>
</dbReference>
<protein>
    <submittedName>
        <fullName evidence="3">DUF3472 domain-containing protein</fullName>
    </submittedName>
</protein>
<dbReference type="Pfam" id="PF11958">
    <property type="entry name" value="DUF3472"/>
    <property type="match status" value="1"/>
</dbReference>
<dbReference type="RefSeq" id="WP_150074652.1">
    <property type="nucleotide sequence ID" value="NZ_VWOX01000002.1"/>
</dbReference>
<keyword evidence="1" id="KW-0732">Signal</keyword>
<dbReference type="InterPro" id="IPR031712">
    <property type="entry name" value="DUF5077"/>
</dbReference>
<gene>
    <name evidence="3" type="ORF">FYK55_02685</name>
</gene>
<comment type="caution">
    <text evidence="3">The sequence shown here is derived from an EMBL/GenBank/DDBJ whole genome shotgun (WGS) entry which is preliminary data.</text>
</comment>
<feature type="signal peptide" evidence="1">
    <location>
        <begin position="1"/>
        <end position="20"/>
    </location>
</feature>
<organism evidence="3 4">
    <name type="scientific">Roseiconus nitratireducens</name>
    <dbReference type="NCBI Taxonomy" id="2605748"/>
    <lineage>
        <taxon>Bacteria</taxon>
        <taxon>Pseudomonadati</taxon>
        <taxon>Planctomycetota</taxon>
        <taxon>Planctomycetia</taxon>
        <taxon>Pirellulales</taxon>
        <taxon>Pirellulaceae</taxon>
        <taxon>Roseiconus</taxon>
    </lineage>
</organism>
<feature type="domain" description="DUF5077" evidence="2">
    <location>
        <begin position="27"/>
        <end position="146"/>
    </location>
</feature>
<feature type="chain" id="PRO_5024347633" evidence="1">
    <location>
        <begin position="21"/>
        <end position="421"/>
    </location>
</feature>
<evidence type="ECO:0000313" key="3">
    <source>
        <dbReference type="EMBL" id="KAA5545846.1"/>
    </source>
</evidence>